<dbReference type="EMBL" id="VJMJ01000320">
    <property type="protein sequence ID" value="KAF0722895.1"/>
    <property type="molecule type" value="Genomic_DNA"/>
</dbReference>
<proteinExistence type="predicted"/>
<keyword evidence="4" id="KW-1185">Reference proteome</keyword>
<evidence type="ECO:0000256" key="1">
    <source>
        <dbReference type="SAM" id="MobiDB-lite"/>
    </source>
</evidence>
<keyword evidence="2" id="KW-1133">Transmembrane helix</keyword>
<protein>
    <submittedName>
        <fullName evidence="3">Uncharacterized protein</fullName>
    </submittedName>
</protein>
<gene>
    <name evidence="3" type="ORF">Ae201684_018126</name>
</gene>
<feature type="compositionally biased region" description="Low complexity" evidence="1">
    <location>
        <begin position="162"/>
        <end position="201"/>
    </location>
</feature>
<feature type="compositionally biased region" description="Low complexity" evidence="1">
    <location>
        <begin position="233"/>
        <end position="260"/>
    </location>
</feature>
<organism evidence="3 4">
    <name type="scientific">Aphanomyces euteiches</name>
    <dbReference type="NCBI Taxonomy" id="100861"/>
    <lineage>
        <taxon>Eukaryota</taxon>
        <taxon>Sar</taxon>
        <taxon>Stramenopiles</taxon>
        <taxon>Oomycota</taxon>
        <taxon>Saprolegniomycetes</taxon>
        <taxon>Saprolegniales</taxon>
        <taxon>Verrucalvaceae</taxon>
        <taxon>Aphanomyces</taxon>
    </lineage>
</organism>
<feature type="region of interest" description="Disordered" evidence="1">
    <location>
        <begin position="69"/>
        <end position="121"/>
    </location>
</feature>
<dbReference type="AlphaFoldDB" id="A0A6G0W9N6"/>
<sequence length="402" mass="41320">MGFFQRTDDEAHHHEAGTFALETPVLEDKDDALPFLQRTVQRHRRLVLAVGVGLAIVACVGIVLGTKTGVSHSSTNSSEDPSSSLSLTLSPSPLPADSETSVTSTGGTTTESIVVPDTNATTAAPGNFSLASNATNSTMGNDVLDVTTEEATVAPTTTVAIEATTTAAPTETPQPTTSEPTEVPTTIAPTTRPPTTEAPTTTAPPTPAPTTKAPTTQPPPVTQTPSPPPPTTTAPVTTQAPVTAAPTTQPPATQAPTTTALKADNDNGFGLWCGAIKIVNNLPKSCIYTDKTATYFTADGGRGDLTTGQSENVFAKCAYAGTCAWDNKSADNYCYNFSLDKTCGVKWNDCPWPAGNPSPAPDGRKRYSIAGSIQNGVCVLSVNPIGSGACSGGSDCFCDATL</sequence>
<evidence type="ECO:0000313" key="4">
    <source>
        <dbReference type="Proteomes" id="UP000481153"/>
    </source>
</evidence>
<keyword evidence="2" id="KW-0472">Membrane</keyword>
<evidence type="ECO:0000313" key="3">
    <source>
        <dbReference type="EMBL" id="KAF0722895.1"/>
    </source>
</evidence>
<evidence type="ECO:0000256" key="2">
    <source>
        <dbReference type="SAM" id="Phobius"/>
    </source>
</evidence>
<keyword evidence="2" id="KW-0812">Transmembrane</keyword>
<accession>A0A6G0W9N6</accession>
<comment type="caution">
    <text evidence="3">The sequence shown here is derived from an EMBL/GenBank/DDBJ whole genome shotgun (WGS) entry which is preliminary data.</text>
</comment>
<feature type="compositionally biased region" description="Low complexity" evidence="1">
    <location>
        <begin position="71"/>
        <end position="112"/>
    </location>
</feature>
<feature type="region of interest" description="Disordered" evidence="1">
    <location>
        <begin position="162"/>
        <end position="261"/>
    </location>
</feature>
<dbReference type="VEuPathDB" id="FungiDB:AeMF1_019003"/>
<dbReference type="PRINTS" id="PR01217">
    <property type="entry name" value="PRICHEXTENSN"/>
</dbReference>
<name>A0A6G0W9N6_9STRA</name>
<dbReference type="VEuPathDB" id="FungiDB:AeMF1_015277"/>
<feature type="transmembrane region" description="Helical" evidence="2">
    <location>
        <begin position="46"/>
        <end position="65"/>
    </location>
</feature>
<feature type="compositionally biased region" description="Pro residues" evidence="1">
    <location>
        <begin position="216"/>
        <end position="232"/>
    </location>
</feature>
<reference evidence="3 4" key="1">
    <citation type="submission" date="2019-07" db="EMBL/GenBank/DDBJ databases">
        <title>Genomics analysis of Aphanomyces spp. identifies a new class of oomycete effector associated with host adaptation.</title>
        <authorList>
            <person name="Gaulin E."/>
        </authorList>
    </citation>
    <scope>NUCLEOTIDE SEQUENCE [LARGE SCALE GENOMIC DNA]</scope>
    <source>
        <strain evidence="3 4">ATCC 201684</strain>
    </source>
</reference>
<dbReference type="Proteomes" id="UP000481153">
    <property type="component" value="Unassembled WGS sequence"/>
</dbReference>